<accession>A0A7R9PJM4</accession>
<protein>
    <submittedName>
        <fullName evidence="2">Uncharacterized protein</fullName>
    </submittedName>
</protein>
<name>A0A7R9PJM4_TIMGE</name>
<dbReference type="AlphaFoldDB" id="A0A7R9PJM4"/>
<feature type="region of interest" description="Disordered" evidence="1">
    <location>
        <begin position="43"/>
        <end position="62"/>
    </location>
</feature>
<evidence type="ECO:0000256" key="1">
    <source>
        <dbReference type="SAM" id="MobiDB-lite"/>
    </source>
</evidence>
<dbReference type="EMBL" id="OE839947">
    <property type="protein sequence ID" value="CAD7589049.1"/>
    <property type="molecule type" value="Genomic_DNA"/>
</dbReference>
<gene>
    <name evidence="2" type="ORF">TGEB3V08_LOCUS3052</name>
</gene>
<reference evidence="2" key="1">
    <citation type="submission" date="2020-11" db="EMBL/GenBank/DDBJ databases">
        <authorList>
            <person name="Tran Van P."/>
        </authorList>
    </citation>
    <scope>NUCLEOTIDE SEQUENCE</scope>
</reference>
<organism evidence="2">
    <name type="scientific">Timema genevievae</name>
    <name type="common">Walking stick</name>
    <dbReference type="NCBI Taxonomy" id="629358"/>
    <lineage>
        <taxon>Eukaryota</taxon>
        <taxon>Metazoa</taxon>
        <taxon>Ecdysozoa</taxon>
        <taxon>Arthropoda</taxon>
        <taxon>Hexapoda</taxon>
        <taxon>Insecta</taxon>
        <taxon>Pterygota</taxon>
        <taxon>Neoptera</taxon>
        <taxon>Polyneoptera</taxon>
        <taxon>Phasmatodea</taxon>
        <taxon>Timematodea</taxon>
        <taxon>Timematoidea</taxon>
        <taxon>Timematidae</taxon>
        <taxon>Timema</taxon>
    </lineage>
</organism>
<sequence>MRIFDFVAFKSLSEIIILISNIGLEKELGGLNLEEVNPHLRGGRVENHLGKTTPSSPDRDSNLDLPVLEVELNTTGALANYATEAVTENKYWTGLPRLYHRSIYLSLKLNATNTTRLYAYSTTPLRLRRTTPRSCSQVNFAFSIECDGRPVIALVCVLSLETRPTWILTDSFKNFLVKICFATNITSFKSVEKYYVKIGTTPTTNSITISGSVGTTPTTNNITISGSLGTTPTTNHITISGSLGTTPIINSITITESRRSITVIIIIIIITNTDSENN</sequence>
<evidence type="ECO:0000313" key="2">
    <source>
        <dbReference type="EMBL" id="CAD7589049.1"/>
    </source>
</evidence>
<proteinExistence type="predicted"/>